<reference evidence="2" key="1">
    <citation type="submission" date="2021-02" db="EMBL/GenBank/DDBJ databases">
        <authorList>
            <person name="Dougan E. K."/>
            <person name="Rhodes N."/>
            <person name="Thang M."/>
            <person name="Chan C."/>
        </authorList>
    </citation>
    <scope>NUCLEOTIDE SEQUENCE</scope>
</reference>
<dbReference type="GO" id="GO:0004383">
    <property type="term" value="F:guanylate cyclase activity"/>
    <property type="evidence" value="ECO:0007669"/>
    <property type="project" value="TreeGrafter"/>
</dbReference>
<dbReference type="InterPro" id="IPR029787">
    <property type="entry name" value="Nucleotide_cyclase"/>
</dbReference>
<dbReference type="CDD" id="cd07302">
    <property type="entry name" value="CHD"/>
    <property type="match status" value="1"/>
</dbReference>
<dbReference type="InterPro" id="IPR001054">
    <property type="entry name" value="A/G_cyclase"/>
</dbReference>
<dbReference type="AlphaFoldDB" id="A0A813F0E7"/>
<accession>A0A813F0E7</accession>
<dbReference type="Pfam" id="PF00211">
    <property type="entry name" value="Guanylate_cyc"/>
    <property type="match status" value="1"/>
</dbReference>
<dbReference type="PANTHER" id="PTHR45655">
    <property type="entry name" value="GUANYLATE CYCLASE SOLUBLE SUBUNIT BETA-2"/>
    <property type="match status" value="1"/>
</dbReference>
<feature type="domain" description="Guanylate cyclase" evidence="1">
    <location>
        <begin position="141"/>
        <end position="231"/>
    </location>
</feature>
<name>A0A813F0E7_POLGL</name>
<dbReference type="PANTHER" id="PTHR45655:SF13">
    <property type="entry name" value="SOLUBLE GUANYLATE CYCLASE GCY-32-RELATED"/>
    <property type="match status" value="1"/>
</dbReference>
<dbReference type="SMART" id="SM00044">
    <property type="entry name" value="CYCc"/>
    <property type="match status" value="1"/>
</dbReference>
<organism evidence="2 3">
    <name type="scientific">Polarella glacialis</name>
    <name type="common">Dinoflagellate</name>
    <dbReference type="NCBI Taxonomy" id="89957"/>
    <lineage>
        <taxon>Eukaryota</taxon>
        <taxon>Sar</taxon>
        <taxon>Alveolata</taxon>
        <taxon>Dinophyceae</taxon>
        <taxon>Suessiales</taxon>
        <taxon>Suessiaceae</taxon>
        <taxon>Polarella</taxon>
    </lineage>
</organism>
<gene>
    <name evidence="2" type="ORF">PGLA1383_LOCUS25584</name>
</gene>
<dbReference type="Gene3D" id="3.30.70.1230">
    <property type="entry name" value="Nucleotide cyclase"/>
    <property type="match status" value="1"/>
</dbReference>
<protein>
    <recommendedName>
        <fullName evidence="1">Guanylate cyclase domain-containing protein</fullName>
    </recommendedName>
</protein>
<dbReference type="GO" id="GO:0019934">
    <property type="term" value="P:cGMP-mediated signaling"/>
    <property type="evidence" value="ECO:0007669"/>
    <property type="project" value="TreeGrafter"/>
</dbReference>
<proteinExistence type="predicted"/>
<dbReference type="PROSITE" id="PS50125">
    <property type="entry name" value="GUANYLATE_CYCLASE_2"/>
    <property type="match status" value="1"/>
</dbReference>
<keyword evidence="3" id="KW-1185">Reference proteome</keyword>
<comment type="caution">
    <text evidence="2">The sequence shown here is derived from an EMBL/GenBank/DDBJ whole genome shotgun (WGS) entry which is preliminary data.</text>
</comment>
<dbReference type="GO" id="GO:0008074">
    <property type="term" value="C:guanylate cyclase complex, soluble"/>
    <property type="evidence" value="ECO:0007669"/>
    <property type="project" value="TreeGrafter"/>
</dbReference>
<evidence type="ECO:0000259" key="1">
    <source>
        <dbReference type="PROSITE" id="PS50125"/>
    </source>
</evidence>
<sequence>MREPADLQLQNRLKLFQATVTPTVLYGRVLPDETVAESDCATSAGEESDTGEQFPEEAQVQIENWVDWIRRLTHTAEDNMLKAGLDDWVRLQKQRKWQWAGHVARRTDDRWSTTLVNWVPSDRRRRVGDPVRRWAGCIVCKIETVGDAYIAGQAEVPLTRENSPRISVALFALGMVEALVEATHNWSRMKGESVSCRVGIHSGRCVGGIVGTDMQRYHLFGDLLTTLELLESTAPRGRVQISNAYKKSLELELRAGQTVIMDSSGMSVSVESRAEPSLMTSKGDVIAYHEVGGATFLLRTG</sequence>
<dbReference type="GO" id="GO:0070482">
    <property type="term" value="P:response to oxygen levels"/>
    <property type="evidence" value="ECO:0007669"/>
    <property type="project" value="TreeGrafter"/>
</dbReference>
<dbReference type="Proteomes" id="UP000654075">
    <property type="component" value="Unassembled WGS sequence"/>
</dbReference>
<dbReference type="EMBL" id="CAJNNV010021945">
    <property type="protein sequence ID" value="CAE8607669.1"/>
    <property type="molecule type" value="Genomic_DNA"/>
</dbReference>
<dbReference type="SUPFAM" id="SSF55073">
    <property type="entry name" value="Nucleotide cyclase"/>
    <property type="match status" value="1"/>
</dbReference>
<evidence type="ECO:0000313" key="2">
    <source>
        <dbReference type="EMBL" id="CAE8607669.1"/>
    </source>
</evidence>
<evidence type="ECO:0000313" key="3">
    <source>
        <dbReference type="Proteomes" id="UP000654075"/>
    </source>
</evidence>
<dbReference type="OrthoDB" id="407509at2759"/>